<dbReference type="EMBL" id="JAAITS010000055">
    <property type="protein sequence ID" value="NSG86967.1"/>
    <property type="molecule type" value="Genomic_DNA"/>
</dbReference>
<organism evidence="2 3">
    <name type="scientific">Blautia faecis</name>
    <dbReference type="NCBI Taxonomy" id="871665"/>
    <lineage>
        <taxon>Bacteria</taxon>
        <taxon>Bacillati</taxon>
        <taxon>Bacillota</taxon>
        <taxon>Clostridia</taxon>
        <taxon>Lachnospirales</taxon>
        <taxon>Lachnospiraceae</taxon>
        <taxon>Blautia</taxon>
    </lineage>
</organism>
<dbReference type="PANTHER" id="PTHR43179:SF7">
    <property type="entry name" value="RHAMNOSYLTRANSFERASE WBBL"/>
    <property type="match status" value="1"/>
</dbReference>
<gene>
    <name evidence="2" type="ORF">G5B17_16490</name>
</gene>
<dbReference type="InterPro" id="IPR029044">
    <property type="entry name" value="Nucleotide-diphossugar_trans"/>
</dbReference>
<comment type="caution">
    <text evidence="2">The sequence shown here is derived from an EMBL/GenBank/DDBJ whole genome shotgun (WGS) entry which is preliminary data.</text>
</comment>
<sequence length="359" mass="42174">MQSLKKIIYKVPIIDKLIKKWEKCNNEITKLRSENKELKACIQKMSFEVRRNEVFREIDNIHFRKVQRDMEAMCHPERSILKQAHPLVSIIIVNHNGKSQLSKLLKSLHERTFYDNFEIIMVDNASEDESLDIIKEYQAVLPIKVIRNDENLSFSAANNIGANYAEGEYLLFLNNDTEVTDGWLDELLLSALNNENVGAIGATLVYPEIPNYSINKGKSYTIQHEGIAFRDGIRENIRYWQPYNVNNGEELHACMSREDHEWACVTAAVLLVRKENFWLCEGFDEQYLYGYEDVDFCLKLQKRGLRNYCCGNCLVFHYEFGTQSTDEPTVVRERRARNMIIFRGKWQEYLQKRMENKED</sequence>
<dbReference type="InterPro" id="IPR001173">
    <property type="entry name" value="Glyco_trans_2-like"/>
</dbReference>
<name>A0ABX2HBZ4_9FIRM</name>
<dbReference type="Pfam" id="PF00535">
    <property type="entry name" value="Glycos_transf_2"/>
    <property type="match status" value="1"/>
</dbReference>
<dbReference type="Gene3D" id="3.90.550.10">
    <property type="entry name" value="Spore Coat Polysaccharide Biosynthesis Protein SpsA, Chain A"/>
    <property type="match status" value="1"/>
</dbReference>
<feature type="domain" description="Glycosyltransferase 2-like" evidence="1">
    <location>
        <begin position="89"/>
        <end position="208"/>
    </location>
</feature>
<accession>A0ABX2HBZ4</accession>
<proteinExistence type="predicted"/>
<dbReference type="RefSeq" id="WP_173718435.1">
    <property type="nucleotide sequence ID" value="NZ_JAAITS010000055.1"/>
</dbReference>
<dbReference type="PANTHER" id="PTHR43179">
    <property type="entry name" value="RHAMNOSYLTRANSFERASE WBBL"/>
    <property type="match status" value="1"/>
</dbReference>
<protein>
    <submittedName>
        <fullName evidence="2">Glycosyltransferase family 2 protein</fullName>
    </submittedName>
</protein>
<evidence type="ECO:0000313" key="2">
    <source>
        <dbReference type="EMBL" id="NSG86967.1"/>
    </source>
</evidence>
<dbReference type="SUPFAM" id="SSF53448">
    <property type="entry name" value="Nucleotide-diphospho-sugar transferases"/>
    <property type="match status" value="1"/>
</dbReference>
<evidence type="ECO:0000259" key="1">
    <source>
        <dbReference type="Pfam" id="PF00535"/>
    </source>
</evidence>
<dbReference type="Proteomes" id="UP001644719">
    <property type="component" value="Unassembled WGS sequence"/>
</dbReference>
<dbReference type="CDD" id="cd04186">
    <property type="entry name" value="GT_2_like_c"/>
    <property type="match status" value="1"/>
</dbReference>
<reference evidence="2 3" key="1">
    <citation type="journal article" date="2020" name="Cell Host Microbe">
        <title>Functional and Genomic Variation between Human-Derived Isolates of Lachnospiraceae Reveals Inter- and Intra-Species Diversity.</title>
        <authorList>
            <person name="Sorbara M.T."/>
            <person name="Littmann E.R."/>
            <person name="Fontana E."/>
            <person name="Moody T.U."/>
            <person name="Kohout C.E."/>
            <person name="Gjonbalaj M."/>
            <person name="Eaton V."/>
            <person name="Seok R."/>
            <person name="Leiner I.M."/>
            <person name="Pamer E.G."/>
        </authorList>
    </citation>
    <scope>NUCLEOTIDE SEQUENCE [LARGE SCALE GENOMIC DNA]</scope>
    <source>
        <strain evidence="2 3">MSK.17.74</strain>
    </source>
</reference>
<keyword evidence="3" id="KW-1185">Reference proteome</keyword>
<evidence type="ECO:0000313" key="3">
    <source>
        <dbReference type="Proteomes" id="UP001644719"/>
    </source>
</evidence>